<dbReference type="InterPro" id="IPR011006">
    <property type="entry name" value="CheY-like_superfamily"/>
</dbReference>
<evidence type="ECO:0000313" key="7">
    <source>
        <dbReference type="Proteomes" id="UP000317422"/>
    </source>
</evidence>
<dbReference type="InterPro" id="IPR001789">
    <property type="entry name" value="Sig_transdc_resp-reg_receiver"/>
</dbReference>
<evidence type="ECO:0000256" key="3">
    <source>
        <dbReference type="SAM" id="Phobius"/>
    </source>
</evidence>
<name>A0A543NE71_9ACTN</name>
<evidence type="ECO:0000256" key="2">
    <source>
        <dbReference type="SAM" id="MobiDB-lite"/>
    </source>
</evidence>
<dbReference type="RefSeq" id="WP_141921429.1">
    <property type="nucleotide sequence ID" value="NZ_VFQC01000001.1"/>
</dbReference>
<dbReference type="Gene3D" id="3.40.50.2300">
    <property type="match status" value="1"/>
</dbReference>
<dbReference type="AlphaFoldDB" id="A0A543NE71"/>
<protein>
    <submittedName>
        <fullName evidence="6">Response regulator receiver domain-containing protein</fullName>
    </submittedName>
</protein>
<feature type="modified residue" description="4-aspartylphosphate" evidence="1">
    <location>
        <position position="150"/>
    </location>
</feature>
<dbReference type="Pfam" id="PF00072">
    <property type="entry name" value="Response_reg"/>
    <property type="match status" value="1"/>
</dbReference>
<dbReference type="OrthoDB" id="88903at2"/>
<feature type="transmembrane region" description="Helical" evidence="3">
    <location>
        <begin position="6"/>
        <end position="29"/>
    </location>
</feature>
<dbReference type="CDD" id="cd00156">
    <property type="entry name" value="REC"/>
    <property type="match status" value="1"/>
</dbReference>
<keyword evidence="1" id="KW-0597">Phosphoprotein</keyword>
<proteinExistence type="predicted"/>
<dbReference type="GO" id="GO:0000160">
    <property type="term" value="P:phosphorelay signal transduction system"/>
    <property type="evidence" value="ECO:0007669"/>
    <property type="project" value="InterPro"/>
</dbReference>
<gene>
    <name evidence="6" type="ORF">FHX37_0008</name>
    <name evidence="5" type="ORF">FHX37_4606</name>
</gene>
<evidence type="ECO:0000313" key="6">
    <source>
        <dbReference type="EMBL" id="TQN30148.1"/>
    </source>
</evidence>
<feature type="domain" description="Response regulatory" evidence="4">
    <location>
        <begin position="101"/>
        <end position="211"/>
    </location>
</feature>
<keyword evidence="3" id="KW-0472">Membrane</keyword>
<organism evidence="6 7">
    <name type="scientific">Haloactinospora alba</name>
    <dbReference type="NCBI Taxonomy" id="405555"/>
    <lineage>
        <taxon>Bacteria</taxon>
        <taxon>Bacillati</taxon>
        <taxon>Actinomycetota</taxon>
        <taxon>Actinomycetes</taxon>
        <taxon>Streptosporangiales</taxon>
        <taxon>Nocardiopsidaceae</taxon>
        <taxon>Haloactinospora</taxon>
    </lineage>
</organism>
<sequence length="226" mass="25439">MPESLWVELASALPTLLWVVFASVVFLSLRRPLLNRIVPHIAEIKGPGLEITLKDAEQLIEKADEDTTGGESHSAEPDTVKQRRSAVNRLEHAAVYLRSGRILWVDDIPSNNSALTRLFTEMDMRVDQATTTGEALELLYRYSYDLVISDIERHGDPGAGIDMVREFHRAGIRVPVIYHAAKFDPRLGVDPMVFAGTNSPSHVLNYVIDIMERRRLGDAMLPFHNR</sequence>
<keyword evidence="7" id="KW-1185">Reference proteome</keyword>
<dbReference type="EMBL" id="VFQC01000003">
    <property type="protein sequence ID" value="TQN27873.1"/>
    <property type="molecule type" value="Genomic_DNA"/>
</dbReference>
<feature type="region of interest" description="Disordered" evidence="2">
    <location>
        <begin position="63"/>
        <end position="83"/>
    </location>
</feature>
<evidence type="ECO:0000313" key="5">
    <source>
        <dbReference type="EMBL" id="TQN27873.1"/>
    </source>
</evidence>
<keyword evidence="3" id="KW-1133">Transmembrane helix</keyword>
<dbReference type="Proteomes" id="UP000317422">
    <property type="component" value="Unassembled WGS sequence"/>
</dbReference>
<evidence type="ECO:0000256" key="1">
    <source>
        <dbReference type="PROSITE-ProRule" id="PRU00169"/>
    </source>
</evidence>
<keyword evidence="3" id="KW-0812">Transmembrane</keyword>
<dbReference type="SUPFAM" id="SSF52172">
    <property type="entry name" value="CheY-like"/>
    <property type="match status" value="1"/>
</dbReference>
<reference evidence="6 7" key="1">
    <citation type="submission" date="2019-06" db="EMBL/GenBank/DDBJ databases">
        <title>Sequencing the genomes of 1000 actinobacteria strains.</title>
        <authorList>
            <person name="Klenk H.-P."/>
        </authorList>
    </citation>
    <scope>NUCLEOTIDE SEQUENCE [LARGE SCALE GENOMIC DNA]</scope>
    <source>
        <strain evidence="6 7">DSM 45015</strain>
    </source>
</reference>
<dbReference type="PROSITE" id="PS50110">
    <property type="entry name" value="RESPONSE_REGULATORY"/>
    <property type="match status" value="1"/>
</dbReference>
<accession>A0A543NE71</accession>
<evidence type="ECO:0000259" key="4">
    <source>
        <dbReference type="PROSITE" id="PS50110"/>
    </source>
</evidence>
<dbReference type="EMBL" id="VFQC01000001">
    <property type="protein sequence ID" value="TQN30148.1"/>
    <property type="molecule type" value="Genomic_DNA"/>
</dbReference>
<comment type="caution">
    <text evidence="6">The sequence shown here is derived from an EMBL/GenBank/DDBJ whole genome shotgun (WGS) entry which is preliminary data.</text>
</comment>